<dbReference type="AlphaFoldDB" id="A0A5C3MCM2"/>
<dbReference type="OrthoDB" id="549353at2759"/>
<dbReference type="InterPro" id="IPR021139">
    <property type="entry name" value="NYN"/>
</dbReference>
<dbReference type="Gene3D" id="3.40.50.1010">
    <property type="entry name" value="5'-nuclease"/>
    <property type="match status" value="1"/>
</dbReference>
<dbReference type="PANTHER" id="PTHR14379">
    <property type="entry name" value="LIMKAIN B LKAP"/>
    <property type="match status" value="1"/>
</dbReference>
<proteinExistence type="predicted"/>
<dbReference type="GO" id="GO:0004540">
    <property type="term" value="F:RNA nuclease activity"/>
    <property type="evidence" value="ECO:0007669"/>
    <property type="project" value="InterPro"/>
</dbReference>
<protein>
    <submittedName>
        <fullName evidence="3">NYN domain-containing protein</fullName>
    </submittedName>
</protein>
<dbReference type="GO" id="GO:0010468">
    <property type="term" value="P:regulation of gene expression"/>
    <property type="evidence" value="ECO:0007669"/>
    <property type="project" value="InterPro"/>
</dbReference>
<dbReference type="InterPro" id="IPR024768">
    <property type="entry name" value="Marf1"/>
</dbReference>
<feature type="domain" description="NYN" evidence="2">
    <location>
        <begin position="7"/>
        <end position="147"/>
    </location>
</feature>
<organism evidence="3 4">
    <name type="scientific">Crucibulum laeve</name>
    <dbReference type="NCBI Taxonomy" id="68775"/>
    <lineage>
        <taxon>Eukaryota</taxon>
        <taxon>Fungi</taxon>
        <taxon>Dikarya</taxon>
        <taxon>Basidiomycota</taxon>
        <taxon>Agaricomycotina</taxon>
        <taxon>Agaricomycetes</taxon>
        <taxon>Agaricomycetidae</taxon>
        <taxon>Agaricales</taxon>
        <taxon>Agaricineae</taxon>
        <taxon>Nidulariaceae</taxon>
        <taxon>Crucibulum</taxon>
    </lineage>
</organism>
<gene>
    <name evidence="3" type="ORF">BDQ12DRAFT_719754</name>
</gene>
<dbReference type="Pfam" id="PF01936">
    <property type="entry name" value="NYN"/>
    <property type="match status" value="1"/>
</dbReference>
<dbReference type="GO" id="GO:0005777">
    <property type="term" value="C:peroxisome"/>
    <property type="evidence" value="ECO:0007669"/>
    <property type="project" value="InterPro"/>
</dbReference>
<dbReference type="PANTHER" id="PTHR14379:SF3">
    <property type="entry name" value="MEIOSIS REGULATOR AND MRNA STABILITY FACTOR 1"/>
    <property type="match status" value="1"/>
</dbReference>
<evidence type="ECO:0000313" key="4">
    <source>
        <dbReference type="Proteomes" id="UP000308652"/>
    </source>
</evidence>
<sequence length="479" mass="52207">MRDSGDVAIFWDYENCPIPSSASGYDVVNEIRRIAQTLGSTTLFKAYLEVFEQTPLSRSLALRSELQSSGVSLIDCPHNGRKDVADKMILVDMLAHAIDNPAPSTIILISGDRDFAYAISVLRMRRYRVVLVTLPNAHASLISQASVCLDWNSDILGVAASGNRSSELSMKTAFVASPTVPRRPSHTTVPSLSLSPSEHSRSRSRDTEMADIDLVDYLRRQTLRKVDSRAAERMGSTLTPTNALTPLQSPHILETLPLKPDIAPTSRPSLPETNYEWRPAAPTRSNVKYTATAPVSPTIVPSYTFTRPHSAAEQVVPVYTHGQGSSVLSSAAPGIPDTTAVPPCAIPPAKEPAIVTPPIPPPATIPSSSAFVLQANHAPQQLSTVQMPALKVVPAQFKVLVQRLEYHRRKGFPRPFRSEIALEIVANDNMTYRKAGVEKFGQYIALAEKEGIVEIGVKDDGGTWMTLRPEWHGAIIIGQ</sequence>
<dbReference type="GO" id="GO:1905762">
    <property type="term" value="F:CCR4-NOT complex binding"/>
    <property type="evidence" value="ECO:0007669"/>
    <property type="project" value="TreeGrafter"/>
</dbReference>
<accession>A0A5C3MCM2</accession>
<feature type="region of interest" description="Disordered" evidence="1">
    <location>
        <begin position="178"/>
        <end position="206"/>
    </location>
</feature>
<reference evidence="3 4" key="1">
    <citation type="journal article" date="2019" name="Nat. Ecol. Evol.">
        <title>Megaphylogeny resolves global patterns of mushroom evolution.</title>
        <authorList>
            <person name="Varga T."/>
            <person name="Krizsan K."/>
            <person name="Foldi C."/>
            <person name="Dima B."/>
            <person name="Sanchez-Garcia M."/>
            <person name="Sanchez-Ramirez S."/>
            <person name="Szollosi G.J."/>
            <person name="Szarkandi J.G."/>
            <person name="Papp V."/>
            <person name="Albert L."/>
            <person name="Andreopoulos W."/>
            <person name="Angelini C."/>
            <person name="Antonin V."/>
            <person name="Barry K.W."/>
            <person name="Bougher N.L."/>
            <person name="Buchanan P."/>
            <person name="Buyck B."/>
            <person name="Bense V."/>
            <person name="Catcheside P."/>
            <person name="Chovatia M."/>
            <person name="Cooper J."/>
            <person name="Damon W."/>
            <person name="Desjardin D."/>
            <person name="Finy P."/>
            <person name="Geml J."/>
            <person name="Haridas S."/>
            <person name="Hughes K."/>
            <person name="Justo A."/>
            <person name="Karasinski D."/>
            <person name="Kautmanova I."/>
            <person name="Kiss B."/>
            <person name="Kocsube S."/>
            <person name="Kotiranta H."/>
            <person name="LaButti K.M."/>
            <person name="Lechner B.E."/>
            <person name="Liimatainen K."/>
            <person name="Lipzen A."/>
            <person name="Lukacs Z."/>
            <person name="Mihaltcheva S."/>
            <person name="Morgado L.N."/>
            <person name="Niskanen T."/>
            <person name="Noordeloos M.E."/>
            <person name="Ohm R.A."/>
            <person name="Ortiz-Santana B."/>
            <person name="Ovrebo C."/>
            <person name="Racz N."/>
            <person name="Riley R."/>
            <person name="Savchenko A."/>
            <person name="Shiryaev A."/>
            <person name="Soop K."/>
            <person name="Spirin V."/>
            <person name="Szebenyi C."/>
            <person name="Tomsovsky M."/>
            <person name="Tulloss R.E."/>
            <person name="Uehling J."/>
            <person name="Grigoriev I.V."/>
            <person name="Vagvolgyi C."/>
            <person name="Papp T."/>
            <person name="Martin F.M."/>
            <person name="Miettinen O."/>
            <person name="Hibbett D.S."/>
            <person name="Nagy L.G."/>
        </authorList>
    </citation>
    <scope>NUCLEOTIDE SEQUENCE [LARGE SCALE GENOMIC DNA]</scope>
    <source>
        <strain evidence="3 4">CBS 166.37</strain>
    </source>
</reference>
<evidence type="ECO:0000259" key="2">
    <source>
        <dbReference type="Pfam" id="PF01936"/>
    </source>
</evidence>
<evidence type="ECO:0000256" key="1">
    <source>
        <dbReference type="SAM" id="MobiDB-lite"/>
    </source>
</evidence>
<evidence type="ECO:0000313" key="3">
    <source>
        <dbReference type="EMBL" id="TFK42910.1"/>
    </source>
</evidence>
<keyword evidence="4" id="KW-1185">Reference proteome</keyword>
<dbReference type="EMBL" id="ML213592">
    <property type="protein sequence ID" value="TFK42910.1"/>
    <property type="molecule type" value="Genomic_DNA"/>
</dbReference>
<dbReference type="CDD" id="cd10910">
    <property type="entry name" value="PIN_limkain_b1_N_like"/>
    <property type="match status" value="1"/>
</dbReference>
<dbReference type="STRING" id="68775.A0A5C3MCM2"/>
<dbReference type="Proteomes" id="UP000308652">
    <property type="component" value="Unassembled WGS sequence"/>
</dbReference>
<name>A0A5C3MCM2_9AGAR</name>